<reference evidence="15" key="2">
    <citation type="journal article" date="2019" name="Int. J. Syst. Evol. Microbiol.">
        <title>The Global Catalogue of Microorganisms (GCM) 10K type strain sequencing project: providing services to taxonomists for standard genome sequencing and annotation.</title>
        <authorList>
            <consortium name="The Broad Institute Genomics Platform"/>
            <consortium name="The Broad Institute Genome Sequencing Center for Infectious Disease"/>
            <person name="Wu L."/>
            <person name="Ma J."/>
        </authorList>
    </citation>
    <scope>NUCLEOTIDE SEQUENCE [LARGE SCALE GENOMIC DNA]</scope>
    <source>
        <strain evidence="15">CGMCC 4.5581</strain>
    </source>
</reference>
<evidence type="ECO:0000256" key="9">
    <source>
        <dbReference type="HAMAP-Rule" id="MF_01464"/>
    </source>
</evidence>
<feature type="transmembrane region" description="Helical" evidence="9">
    <location>
        <begin position="289"/>
        <end position="312"/>
    </location>
</feature>
<feature type="region of interest" description="Disordered" evidence="10">
    <location>
        <begin position="96"/>
        <end position="128"/>
    </location>
</feature>
<reference evidence="13 14" key="3">
    <citation type="submission" date="2020-02" db="EMBL/GenBank/DDBJ databases">
        <title>Sequencing the genomes of 1000 actinobacteria strains.</title>
        <authorList>
            <person name="Klenk H.-P."/>
        </authorList>
    </citation>
    <scope>NUCLEOTIDE SEQUENCE [LARGE SCALE GENOMIC DNA]</scope>
    <source>
        <strain evidence="13 14">DSM 45201</strain>
    </source>
</reference>
<dbReference type="AlphaFoldDB" id="A0A846LQ35"/>
<feature type="compositionally biased region" description="Acidic residues" evidence="10">
    <location>
        <begin position="70"/>
        <end position="84"/>
    </location>
</feature>
<dbReference type="EMBL" id="BMMI01000006">
    <property type="protein sequence ID" value="GGL74536.1"/>
    <property type="molecule type" value="Genomic_DNA"/>
</dbReference>
<proteinExistence type="inferred from homology"/>
<evidence type="ECO:0000256" key="3">
    <source>
        <dbReference type="ARBA" id="ARBA00022475"/>
    </source>
</evidence>
<dbReference type="InterPro" id="IPR022813">
    <property type="entry name" value="SecD/SecF_arch_bac"/>
</dbReference>
<feature type="domain" description="Protein export membrane protein SecD/SecF C-terminal" evidence="11">
    <location>
        <begin position="237"/>
        <end position="428"/>
    </location>
</feature>
<organism evidence="13 14">
    <name type="scientific">Modestobacter marinus</name>
    <dbReference type="NCBI Taxonomy" id="477641"/>
    <lineage>
        <taxon>Bacteria</taxon>
        <taxon>Bacillati</taxon>
        <taxon>Actinomycetota</taxon>
        <taxon>Actinomycetes</taxon>
        <taxon>Geodermatophilales</taxon>
        <taxon>Geodermatophilaceae</taxon>
        <taxon>Modestobacter</taxon>
    </lineage>
</organism>
<evidence type="ECO:0000256" key="4">
    <source>
        <dbReference type="ARBA" id="ARBA00022692"/>
    </source>
</evidence>
<dbReference type="HAMAP" id="MF_01464_B">
    <property type="entry name" value="SecF_B"/>
    <property type="match status" value="1"/>
</dbReference>
<reference evidence="12" key="1">
    <citation type="journal article" date="2014" name="Int. J. Syst. Evol. Microbiol.">
        <title>Complete genome of a new Firmicutes species belonging to the dominant human colonic microbiota ('Ruminococcus bicirculans') reveals two chromosomes and a selective capacity to utilize plant glucans.</title>
        <authorList>
            <consortium name="NISC Comparative Sequencing Program"/>
            <person name="Wegmann U."/>
            <person name="Louis P."/>
            <person name="Goesmann A."/>
            <person name="Henrissat B."/>
            <person name="Duncan S.H."/>
            <person name="Flint H.J."/>
        </authorList>
    </citation>
    <scope>NUCLEOTIDE SEQUENCE</scope>
    <source>
        <strain evidence="12">CGMCC 4.5581</strain>
    </source>
</reference>
<dbReference type="Gene3D" id="1.20.1640.10">
    <property type="entry name" value="Multidrug efflux transporter AcrB transmembrane domain"/>
    <property type="match status" value="1"/>
</dbReference>
<dbReference type="EMBL" id="JAAMPA010000002">
    <property type="protein sequence ID" value="NIH69517.1"/>
    <property type="molecule type" value="Genomic_DNA"/>
</dbReference>
<feature type="region of interest" description="Disordered" evidence="10">
    <location>
        <begin position="1"/>
        <end position="84"/>
    </location>
</feature>
<evidence type="ECO:0000313" key="14">
    <source>
        <dbReference type="Proteomes" id="UP000552836"/>
    </source>
</evidence>
<gene>
    <name evidence="9" type="primary">secF</name>
    <name evidence="13" type="ORF">FB380_004005</name>
    <name evidence="12" type="ORF">GCM10011589_33180</name>
</gene>
<feature type="transmembrane region" description="Helical" evidence="9">
    <location>
        <begin position="151"/>
        <end position="172"/>
    </location>
</feature>
<evidence type="ECO:0000256" key="1">
    <source>
        <dbReference type="ARBA" id="ARBA00004651"/>
    </source>
</evidence>
<dbReference type="PANTHER" id="PTHR30081">
    <property type="entry name" value="PROTEIN-EXPORT MEMBRANE PROTEIN SEC"/>
    <property type="match status" value="1"/>
</dbReference>
<comment type="function">
    <text evidence="9">Part of the Sec protein translocase complex. Interacts with the SecYEG preprotein conducting channel. SecDF uses the proton motive force (PMF) to complete protein translocation after the ATP-dependent function of SecA.</text>
</comment>
<feature type="transmembrane region" description="Helical" evidence="9">
    <location>
        <begin position="375"/>
        <end position="394"/>
    </location>
</feature>
<dbReference type="Pfam" id="PF02355">
    <property type="entry name" value="SecD_SecF_C"/>
    <property type="match status" value="1"/>
</dbReference>
<evidence type="ECO:0000256" key="7">
    <source>
        <dbReference type="ARBA" id="ARBA00023010"/>
    </source>
</evidence>
<keyword evidence="2 9" id="KW-0813">Transport</keyword>
<evidence type="ECO:0000256" key="2">
    <source>
        <dbReference type="ARBA" id="ARBA00022448"/>
    </source>
</evidence>
<dbReference type="RefSeq" id="WP_229682169.1">
    <property type="nucleotide sequence ID" value="NZ_BAABJU010000020.1"/>
</dbReference>
<dbReference type="GO" id="GO:0015450">
    <property type="term" value="F:protein-transporting ATPase activity"/>
    <property type="evidence" value="ECO:0007669"/>
    <property type="project" value="InterPro"/>
</dbReference>
<feature type="transmembrane region" description="Helical" evidence="9">
    <location>
        <begin position="400"/>
        <end position="424"/>
    </location>
</feature>
<evidence type="ECO:0000256" key="6">
    <source>
        <dbReference type="ARBA" id="ARBA00022989"/>
    </source>
</evidence>
<keyword evidence="6 9" id="KW-1133">Transmembrane helix</keyword>
<dbReference type="InterPro" id="IPR055344">
    <property type="entry name" value="SecD_SecF_C_bact"/>
</dbReference>
<feature type="region of interest" description="Disordered" evidence="10">
    <location>
        <begin position="447"/>
        <end position="529"/>
    </location>
</feature>
<dbReference type="GO" id="GO:0065002">
    <property type="term" value="P:intracellular protein transmembrane transport"/>
    <property type="evidence" value="ECO:0007669"/>
    <property type="project" value="UniProtKB-UniRule"/>
</dbReference>
<evidence type="ECO:0000313" key="12">
    <source>
        <dbReference type="EMBL" id="GGL74536.1"/>
    </source>
</evidence>
<dbReference type="InterPro" id="IPR005665">
    <property type="entry name" value="SecF_bac"/>
</dbReference>
<evidence type="ECO:0000313" key="15">
    <source>
        <dbReference type="Proteomes" id="UP000648663"/>
    </source>
</evidence>
<dbReference type="Proteomes" id="UP000552836">
    <property type="component" value="Unassembled WGS sequence"/>
</dbReference>
<keyword evidence="7 9" id="KW-0811">Translocation</keyword>
<dbReference type="GO" id="GO:0005886">
    <property type="term" value="C:plasma membrane"/>
    <property type="evidence" value="ECO:0007669"/>
    <property type="project" value="UniProtKB-SubCell"/>
</dbReference>
<comment type="subcellular location">
    <subcellularLocation>
        <location evidence="1 9">Cell membrane</location>
        <topology evidence="1 9">Multi-pass membrane protein</topology>
    </subcellularLocation>
</comment>
<evidence type="ECO:0000259" key="11">
    <source>
        <dbReference type="Pfam" id="PF02355"/>
    </source>
</evidence>
<feature type="compositionally biased region" description="Basic and acidic residues" evidence="10">
    <location>
        <begin position="59"/>
        <end position="69"/>
    </location>
</feature>
<feature type="compositionally biased region" description="Low complexity" evidence="10">
    <location>
        <begin position="500"/>
        <end position="523"/>
    </location>
</feature>
<comment type="subunit">
    <text evidence="9">Forms a complex with SecD. Part of the essential Sec protein translocation apparatus which comprises SecA, SecYEG and auxiliary proteins SecDF. Other proteins may also be involved.</text>
</comment>
<comment type="similarity">
    <text evidence="9">Belongs to the SecD/SecF family. SecF subfamily.</text>
</comment>
<keyword evidence="5 9" id="KW-0653">Protein transport</keyword>
<dbReference type="Pfam" id="PF07549">
    <property type="entry name" value="Sec_GG"/>
    <property type="match status" value="1"/>
</dbReference>
<dbReference type="PRINTS" id="PR01755">
    <property type="entry name" value="SECFTRNLCASE"/>
</dbReference>
<feature type="transmembrane region" description="Helical" evidence="9">
    <location>
        <begin position="265"/>
        <end position="282"/>
    </location>
</feature>
<sequence>MTPRDRTGADDAVPEGPTPEEAPARTGSTAFGTPAGRPDGAPAVPADEREDAPLTAGHGAEDDRAHDDGLADDGPADDGLADDRLEDDGVADAEVRDEAADDSTGDQALADAGLPAEGTAPAATRARPRASLAHRLYNGEAGLDVVGKRRFWFRVTAVVMVLCVGLMIVRGFNFGIEFAGGNSVRVPAASTELSEVRQAAEDAGAQVASAQVVGGDSVLLRTSALDNETETAVVAAVAEAAGVDPSQVSPQSVSADWGGDVTNQALIALAVFLVAVVAFLAVRFRPTMAIAAIVALLHDIVVTAGIYALVGFEVTPSTVIGLLTILGFSLYDTVVVFDKVDENTKDLEKSARSTYGEAANLAVNQTLMRSINTSVIALLPVAGLLFVGAGLLGAGTLKDLALVLFVGLAAGTYSSIFLATPVLAELEERRPEQQALRRRVLARRSAEARQGGARVDAPVATARRGSGATRRSAVAVAEREETLPGQPMADVQVESPASVRPSPRGGTTTPRPGQRPSRPGQRPAGRKRR</sequence>
<feature type="transmembrane region" description="Helical" evidence="9">
    <location>
        <begin position="318"/>
        <end position="337"/>
    </location>
</feature>
<reference evidence="12" key="4">
    <citation type="submission" date="2024-05" db="EMBL/GenBank/DDBJ databases">
        <authorList>
            <person name="Sun Q."/>
            <person name="Zhou Y."/>
        </authorList>
    </citation>
    <scope>NUCLEOTIDE SEQUENCE</scope>
    <source>
        <strain evidence="12">CGMCC 4.5581</strain>
    </source>
</reference>
<keyword evidence="3 9" id="KW-1003">Cell membrane</keyword>
<dbReference type="InterPro" id="IPR048634">
    <property type="entry name" value="SecD_SecF_C"/>
</dbReference>
<dbReference type="PANTHER" id="PTHR30081:SF8">
    <property type="entry name" value="PROTEIN TRANSLOCASE SUBUNIT SECF"/>
    <property type="match status" value="1"/>
</dbReference>
<dbReference type="NCBIfam" id="TIGR00916">
    <property type="entry name" value="2A0604s01"/>
    <property type="match status" value="1"/>
</dbReference>
<dbReference type="InterPro" id="IPR022645">
    <property type="entry name" value="SecD/SecF_bac"/>
</dbReference>
<name>A0A846LQ35_9ACTN</name>
<keyword evidence="8 9" id="KW-0472">Membrane</keyword>
<dbReference type="GO" id="GO:0006605">
    <property type="term" value="P:protein targeting"/>
    <property type="evidence" value="ECO:0007669"/>
    <property type="project" value="UniProtKB-UniRule"/>
</dbReference>
<keyword evidence="4 9" id="KW-0812">Transmembrane</keyword>
<accession>A0A846LQ35</accession>
<keyword evidence="15" id="KW-1185">Reference proteome</keyword>
<comment type="caution">
    <text evidence="13">The sequence shown here is derived from an EMBL/GenBank/DDBJ whole genome shotgun (WGS) entry which is preliminary data.</text>
</comment>
<dbReference type="NCBIfam" id="TIGR00966">
    <property type="entry name" value="transloc_SecF"/>
    <property type="match status" value="1"/>
</dbReference>
<evidence type="ECO:0000256" key="10">
    <source>
        <dbReference type="SAM" id="MobiDB-lite"/>
    </source>
</evidence>
<evidence type="ECO:0000313" key="13">
    <source>
        <dbReference type="EMBL" id="NIH69517.1"/>
    </source>
</evidence>
<protein>
    <recommendedName>
        <fullName evidence="9">Protein-export membrane protein SecF</fullName>
    </recommendedName>
</protein>
<dbReference type="Proteomes" id="UP000648663">
    <property type="component" value="Unassembled WGS sequence"/>
</dbReference>
<dbReference type="InterPro" id="IPR022646">
    <property type="entry name" value="SecD/SecF_CS"/>
</dbReference>
<evidence type="ECO:0000256" key="8">
    <source>
        <dbReference type="ARBA" id="ARBA00023136"/>
    </source>
</evidence>
<dbReference type="GO" id="GO:0043952">
    <property type="term" value="P:protein transport by the Sec complex"/>
    <property type="evidence" value="ECO:0007669"/>
    <property type="project" value="UniProtKB-UniRule"/>
</dbReference>
<feature type="compositionally biased region" description="Low complexity" evidence="10">
    <location>
        <begin position="459"/>
        <end position="475"/>
    </location>
</feature>
<evidence type="ECO:0000256" key="5">
    <source>
        <dbReference type="ARBA" id="ARBA00022927"/>
    </source>
</evidence>
<dbReference type="SUPFAM" id="SSF82866">
    <property type="entry name" value="Multidrug efflux transporter AcrB transmembrane domain"/>
    <property type="match status" value="1"/>
</dbReference>